<dbReference type="Proteomes" id="UP001050691">
    <property type="component" value="Unassembled WGS sequence"/>
</dbReference>
<dbReference type="InterPro" id="IPR002013">
    <property type="entry name" value="SAC_dom"/>
</dbReference>
<comment type="caution">
    <text evidence="6">The sequence shown here is derived from an EMBL/GenBank/DDBJ whole genome shotgun (WGS) entry which is preliminary data.</text>
</comment>
<keyword evidence="7" id="KW-1185">Reference proteome</keyword>
<evidence type="ECO:0000256" key="4">
    <source>
        <dbReference type="SAM" id="Phobius"/>
    </source>
</evidence>
<keyword evidence="4" id="KW-1133">Transmembrane helix</keyword>
<evidence type="ECO:0000313" key="7">
    <source>
        <dbReference type="Proteomes" id="UP001050691"/>
    </source>
</evidence>
<gene>
    <name evidence="6" type="ORF">Clacol_003264</name>
</gene>
<keyword evidence="3 4" id="KW-0472">Membrane</keyword>
<proteinExistence type="predicted"/>
<evidence type="ECO:0000256" key="1">
    <source>
        <dbReference type="ARBA" id="ARBA00004308"/>
    </source>
</evidence>
<dbReference type="InterPro" id="IPR043573">
    <property type="entry name" value="Fig4-like"/>
</dbReference>
<dbReference type="PROSITE" id="PS50275">
    <property type="entry name" value="SAC"/>
    <property type="match status" value="1"/>
</dbReference>
<accession>A0AAV5A6B7</accession>
<dbReference type="EMBL" id="BPWL01000004">
    <property type="protein sequence ID" value="GJJ09042.1"/>
    <property type="molecule type" value="Genomic_DNA"/>
</dbReference>
<dbReference type="AlphaFoldDB" id="A0AAV5A6B7"/>
<name>A0AAV5A6B7_9AGAM</name>
<dbReference type="GO" id="GO:0043813">
    <property type="term" value="F:phosphatidylinositol-3,5-bisphosphate 5-phosphatase activity"/>
    <property type="evidence" value="ECO:0007669"/>
    <property type="project" value="InterPro"/>
</dbReference>
<reference evidence="6" key="1">
    <citation type="submission" date="2021-10" db="EMBL/GenBank/DDBJ databases">
        <title>De novo Genome Assembly of Clathrus columnatus (Basidiomycota, Fungi) Using Illumina and Nanopore Sequence Data.</title>
        <authorList>
            <person name="Ogiso-Tanaka E."/>
            <person name="Itagaki H."/>
            <person name="Hosoya T."/>
            <person name="Hosaka K."/>
        </authorList>
    </citation>
    <scope>NUCLEOTIDE SEQUENCE</scope>
    <source>
        <strain evidence="6">MO-923</strain>
    </source>
</reference>
<evidence type="ECO:0000313" key="6">
    <source>
        <dbReference type="EMBL" id="GJJ09042.1"/>
    </source>
</evidence>
<keyword evidence="4" id="KW-0812">Transmembrane</keyword>
<dbReference type="GO" id="GO:0046856">
    <property type="term" value="P:phosphatidylinositol dephosphorylation"/>
    <property type="evidence" value="ECO:0007669"/>
    <property type="project" value="InterPro"/>
</dbReference>
<dbReference type="PANTHER" id="PTHR45738:SF5">
    <property type="entry name" value="POLYPHOSPHOINOSITIDE PHOSPHATASE"/>
    <property type="match status" value="1"/>
</dbReference>
<evidence type="ECO:0000256" key="3">
    <source>
        <dbReference type="ARBA" id="ARBA00023136"/>
    </source>
</evidence>
<dbReference type="PANTHER" id="PTHR45738">
    <property type="entry name" value="POLYPHOSPHOINOSITIDE PHOSPHATASE"/>
    <property type="match status" value="1"/>
</dbReference>
<comment type="subcellular location">
    <subcellularLocation>
        <location evidence="1">Endomembrane system</location>
    </subcellularLocation>
</comment>
<evidence type="ECO:0000259" key="5">
    <source>
        <dbReference type="PROSITE" id="PS50275"/>
    </source>
</evidence>
<sequence length="240" mass="27466">MSKSVQPDKAPLVLNKFILHENKSRFFIVASNTSDSRHRMLKIDRTVQSELTILEDDAIYSGKQMSDILTMLEDGNKGSGGLGKARVFFGIAGFIRFTAGWYMILITKRLVVALIGGHYIYHVEQVDMIPVCFNQKIDKPNEEQRLINTFKQVDMSKNFYFSYTYDLTSTLQHNMTKMPDYANTSTRWTFNDRFAWNHHMLVGAFGKQQGGIIRSPWILPLVHGHVDQANVPDILQEQGT</sequence>
<protein>
    <recommendedName>
        <fullName evidence="5">SAC domain-containing protein</fullName>
    </recommendedName>
</protein>
<dbReference type="GO" id="GO:0012505">
    <property type="term" value="C:endomembrane system"/>
    <property type="evidence" value="ECO:0007669"/>
    <property type="project" value="UniProtKB-SubCell"/>
</dbReference>
<evidence type="ECO:0000256" key="2">
    <source>
        <dbReference type="ARBA" id="ARBA00022801"/>
    </source>
</evidence>
<organism evidence="6 7">
    <name type="scientific">Clathrus columnatus</name>
    <dbReference type="NCBI Taxonomy" id="1419009"/>
    <lineage>
        <taxon>Eukaryota</taxon>
        <taxon>Fungi</taxon>
        <taxon>Dikarya</taxon>
        <taxon>Basidiomycota</taxon>
        <taxon>Agaricomycotina</taxon>
        <taxon>Agaricomycetes</taxon>
        <taxon>Phallomycetidae</taxon>
        <taxon>Phallales</taxon>
        <taxon>Clathraceae</taxon>
        <taxon>Clathrus</taxon>
    </lineage>
</organism>
<keyword evidence="2" id="KW-0378">Hydrolase</keyword>
<dbReference type="Pfam" id="PF02383">
    <property type="entry name" value="Syja_N"/>
    <property type="match status" value="1"/>
</dbReference>
<feature type="transmembrane region" description="Helical" evidence="4">
    <location>
        <begin position="87"/>
        <end position="105"/>
    </location>
</feature>
<feature type="domain" description="SAC" evidence="5">
    <location>
        <begin position="150"/>
        <end position="231"/>
    </location>
</feature>